<dbReference type="PANTHER" id="PTHR11538:SF70">
    <property type="entry name" value="25S RRNA (URIDINE-N(3))-METHYLTRANSFERASE BMT5-LIKE DOMAIN-CONTAINING PROTEIN"/>
    <property type="match status" value="1"/>
</dbReference>
<evidence type="ECO:0000259" key="1">
    <source>
        <dbReference type="Pfam" id="PF10354"/>
    </source>
</evidence>
<evidence type="ECO:0000313" key="2">
    <source>
        <dbReference type="EMBL" id="CAI9784074.1"/>
    </source>
</evidence>
<dbReference type="EMBL" id="OU503055">
    <property type="protein sequence ID" value="CAI9784074.1"/>
    <property type="molecule type" value="Genomic_DNA"/>
</dbReference>
<dbReference type="GO" id="GO:0005737">
    <property type="term" value="C:cytoplasm"/>
    <property type="evidence" value="ECO:0007669"/>
    <property type="project" value="TreeGrafter"/>
</dbReference>
<sequence>MRILQKIDRLLGSNGGSIVESLCNIFKNLFWRIANIIFSAKPRKPEPILPVENPIGSSRNHISLQIQEISSHSSDSSLDSSPGASDLELKRDCSNTENHEVYGNSTAWLQKPPVSSPIETLDVEDKDSNYNKQLEVIIDVPSLARHSLAHRNSFDIEKNHPCPTDSGERVEEEKVINCLVAEGKWVKQYNSYQRILLVGEGDFSFSASLAVAFGSAPYMIATSLDSVDFLKKNYKRAMSNIEKLRIRECMVMHEIDATKVASHHLLGGMTFDRIIFNFPFAGFFDNLSREATLRKHRRLVSLFLMNAKEMIDENGEIHISHKTNGFHIEWKLESLASSHRLRLIEAVEFNQFDYVGYNTKYGFGGNKNFNCYPSKTYKFGLKLTT</sequence>
<dbReference type="PANTHER" id="PTHR11538">
    <property type="entry name" value="PHENYLALANYL-TRNA SYNTHETASE"/>
    <property type="match status" value="1"/>
</dbReference>
<dbReference type="SUPFAM" id="SSF53335">
    <property type="entry name" value="S-adenosyl-L-methionine-dependent methyltransferases"/>
    <property type="match status" value="1"/>
</dbReference>
<gene>
    <name evidence="2" type="ORF">FPE_LOCUS31504</name>
</gene>
<dbReference type="InterPro" id="IPR029063">
    <property type="entry name" value="SAM-dependent_MTases_sf"/>
</dbReference>
<dbReference type="InterPro" id="IPR019446">
    <property type="entry name" value="BMT5-like"/>
</dbReference>
<dbReference type="GO" id="GO:0070475">
    <property type="term" value="P:rRNA base methylation"/>
    <property type="evidence" value="ECO:0007669"/>
    <property type="project" value="InterPro"/>
</dbReference>
<dbReference type="AlphaFoldDB" id="A0AAD2EB37"/>
<name>A0AAD2EB37_9LAMI</name>
<reference evidence="2" key="1">
    <citation type="submission" date="2023-05" db="EMBL/GenBank/DDBJ databases">
        <authorList>
            <person name="Huff M."/>
        </authorList>
    </citation>
    <scope>NUCLEOTIDE SEQUENCE</scope>
</reference>
<accession>A0AAD2EB37</accession>
<organism evidence="2 3">
    <name type="scientific">Fraxinus pennsylvanica</name>
    <dbReference type="NCBI Taxonomy" id="56036"/>
    <lineage>
        <taxon>Eukaryota</taxon>
        <taxon>Viridiplantae</taxon>
        <taxon>Streptophyta</taxon>
        <taxon>Embryophyta</taxon>
        <taxon>Tracheophyta</taxon>
        <taxon>Spermatophyta</taxon>
        <taxon>Magnoliopsida</taxon>
        <taxon>eudicotyledons</taxon>
        <taxon>Gunneridae</taxon>
        <taxon>Pentapetalae</taxon>
        <taxon>asterids</taxon>
        <taxon>lamiids</taxon>
        <taxon>Lamiales</taxon>
        <taxon>Oleaceae</taxon>
        <taxon>Oleeae</taxon>
        <taxon>Fraxinus</taxon>
    </lineage>
</organism>
<proteinExistence type="predicted"/>
<keyword evidence="3" id="KW-1185">Reference proteome</keyword>
<dbReference type="Proteomes" id="UP000834106">
    <property type="component" value="Chromosome 20"/>
</dbReference>
<feature type="domain" description="25S rRNA (uridine-N(3))-methyltransferase BMT5-like" evidence="1">
    <location>
        <begin position="196"/>
        <end position="360"/>
    </location>
</feature>
<protein>
    <recommendedName>
        <fullName evidence="1">25S rRNA (uridine-N(3))-methyltransferase BMT5-like domain-containing protein</fullName>
    </recommendedName>
</protein>
<dbReference type="GO" id="GO:0070042">
    <property type="term" value="F:rRNA (uridine-N3-)-methyltransferase activity"/>
    <property type="evidence" value="ECO:0007669"/>
    <property type="project" value="InterPro"/>
</dbReference>
<dbReference type="Pfam" id="PF10354">
    <property type="entry name" value="BMT5-like"/>
    <property type="match status" value="1"/>
</dbReference>
<evidence type="ECO:0000313" key="3">
    <source>
        <dbReference type="Proteomes" id="UP000834106"/>
    </source>
</evidence>